<keyword evidence="7 12" id="KW-1133">Transmembrane helix</keyword>
<feature type="transmembrane region" description="Helical" evidence="12">
    <location>
        <begin position="385"/>
        <end position="404"/>
    </location>
</feature>
<comment type="subcellular location">
    <subcellularLocation>
        <location evidence="1">Cell membrane</location>
        <topology evidence="1">Multi-pass membrane protein</topology>
    </subcellularLocation>
</comment>
<keyword evidence="4" id="KW-0997">Cell inner membrane</keyword>
<evidence type="ECO:0000256" key="10">
    <source>
        <dbReference type="ARBA" id="ARBA00035686"/>
    </source>
</evidence>
<dbReference type="Proteomes" id="UP001165667">
    <property type="component" value="Unassembled WGS sequence"/>
</dbReference>
<accession>A0AA41Z4B6</accession>
<dbReference type="AlphaFoldDB" id="A0AA41Z4B6"/>
<evidence type="ECO:0000256" key="4">
    <source>
        <dbReference type="ARBA" id="ARBA00022519"/>
    </source>
</evidence>
<evidence type="ECO:0000256" key="3">
    <source>
        <dbReference type="ARBA" id="ARBA00022475"/>
    </source>
</evidence>
<keyword evidence="3" id="KW-1003">Cell membrane</keyword>
<dbReference type="EMBL" id="JAMOIM010000014">
    <property type="protein sequence ID" value="MCW6510238.1"/>
    <property type="molecule type" value="Genomic_DNA"/>
</dbReference>
<evidence type="ECO:0000256" key="7">
    <source>
        <dbReference type="ARBA" id="ARBA00022989"/>
    </source>
</evidence>
<comment type="function">
    <text evidence="9">Part of the binding-protein-dependent transport system for D-xylose. Probably responsible for the translocation of the substrate across the membrane.</text>
</comment>
<feature type="transmembrane region" description="Helical" evidence="12">
    <location>
        <begin position="257"/>
        <end position="275"/>
    </location>
</feature>
<keyword evidence="6 12" id="KW-0812">Transmembrane</keyword>
<feature type="compositionally biased region" description="Polar residues" evidence="11">
    <location>
        <begin position="1"/>
        <end position="21"/>
    </location>
</feature>
<dbReference type="Pfam" id="PF02653">
    <property type="entry name" value="BPD_transp_2"/>
    <property type="match status" value="1"/>
</dbReference>
<dbReference type="RefSeq" id="WP_282586613.1">
    <property type="nucleotide sequence ID" value="NZ_JAMOIM010000014.1"/>
</dbReference>
<evidence type="ECO:0000256" key="12">
    <source>
        <dbReference type="SAM" id="Phobius"/>
    </source>
</evidence>
<evidence type="ECO:0000256" key="9">
    <source>
        <dbReference type="ARBA" id="ARBA00035611"/>
    </source>
</evidence>
<name>A0AA41Z4B6_9HYPH</name>
<evidence type="ECO:0000256" key="11">
    <source>
        <dbReference type="SAM" id="MobiDB-lite"/>
    </source>
</evidence>
<dbReference type="PANTHER" id="PTHR32196">
    <property type="entry name" value="ABC TRANSPORTER PERMEASE PROTEIN YPHD-RELATED-RELATED"/>
    <property type="match status" value="1"/>
</dbReference>
<keyword evidence="5" id="KW-0762">Sugar transport</keyword>
<feature type="transmembrane region" description="Helical" evidence="12">
    <location>
        <begin position="45"/>
        <end position="63"/>
    </location>
</feature>
<feature type="region of interest" description="Disordered" evidence="11">
    <location>
        <begin position="1"/>
        <end position="26"/>
    </location>
</feature>
<sequence>MTSTDSPSLTTAGGQPDTSKTPPAGSTRAVVGVTQFKAAFTRYKILALAVVIAIVWVFFNYLTDGDFLTARNLSNLLRQMAITGMLASGMVFVIIAGEIDLSVGSLLGLLGGIAALFDARYHLPLPVNLVAVLAIGAAIGCFNGYWVAYRGIPSFIVTLAGLLAFRGILLGITHGVTVTPISPGLVAVGQSYLPALIGIILAAAMFVVLATVTLRNRANRRTHGLKVPAFGLDLAKIALTGVALAGFIVVLNAYRGIPTPVLILLCLLGGLTIMARRTVLGRRIYAIGGNLEATRLSGVDVQRVKLVVFGLMGAAAALAGVMTTARLAAGSPSAGSLQELDAIASCIIGGTSMRGGAGTVAGALIGALIMASLDNGMSMLSVDTYWQMIVKGTILLLAVWLDIATGTKSA</sequence>
<proteinExistence type="predicted"/>
<dbReference type="GO" id="GO:0022857">
    <property type="term" value="F:transmembrane transporter activity"/>
    <property type="evidence" value="ECO:0007669"/>
    <property type="project" value="InterPro"/>
</dbReference>
<evidence type="ECO:0000313" key="13">
    <source>
        <dbReference type="EMBL" id="MCW6510238.1"/>
    </source>
</evidence>
<dbReference type="InterPro" id="IPR001851">
    <property type="entry name" value="ABC_transp_permease"/>
</dbReference>
<feature type="transmembrane region" description="Helical" evidence="12">
    <location>
        <begin position="192"/>
        <end position="214"/>
    </location>
</feature>
<protein>
    <recommendedName>
        <fullName evidence="10">Xylose transport system permease protein XylH</fullName>
    </recommendedName>
</protein>
<evidence type="ECO:0000256" key="5">
    <source>
        <dbReference type="ARBA" id="ARBA00022597"/>
    </source>
</evidence>
<keyword evidence="8 12" id="KW-0472">Membrane</keyword>
<organism evidence="13 14">
    <name type="scientific">Lichenifustis flavocetrariae</name>
    <dbReference type="NCBI Taxonomy" id="2949735"/>
    <lineage>
        <taxon>Bacteria</taxon>
        <taxon>Pseudomonadati</taxon>
        <taxon>Pseudomonadota</taxon>
        <taxon>Alphaproteobacteria</taxon>
        <taxon>Hyphomicrobiales</taxon>
        <taxon>Lichenihabitantaceae</taxon>
        <taxon>Lichenifustis</taxon>
    </lineage>
</organism>
<reference evidence="13" key="1">
    <citation type="submission" date="2022-05" db="EMBL/GenBank/DDBJ databases">
        <authorList>
            <person name="Pankratov T."/>
        </authorList>
    </citation>
    <scope>NUCLEOTIDE SEQUENCE</scope>
    <source>
        <strain evidence="13">BP6-180914</strain>
    </source>
</reference>
<comment type="caution">
    <text evidence="13">The sequence shown here is derived from an EMBL/GenBank/DDBJ whole genome shotgun (WGS) entry which is preliminary data.</text>
</comment>
<evidence type="ECO:0000256" key="2">
    <source>
        <dbReference type="ARBA" id="ARBA00022448"/>
    </source>
</evidence>
<evidence type="ECO:0000256" key="6">
    <source>
        <dbReference type="ARBA" id="ARBA00022692"/>
    </source>
</evidence>
<keyword evidence="14" id="KW-1185">Reference proteome</keyword>
<feature type="transmembrane region" description="Helical" evidence="12">
    <location>
        <begin position="129"/>
        <end position="148"/>
    </location>
</feature>
<feature type="transmembrane region" description="Helical" evidence="12">
    <location>
        <begin position="234"/>
        <end position="251"/>
    </location>
</feature>
<evidence type="ECO:0000313" key="14">
    <source>
        <dbReference type="Proteomes" id="UP001165667"/>
    </source>
</evidence>
<feature type="transmembrane region" description="Helical" evidence="12">
    <location>
        <begin position="75"/>
        <end position="96"/>
    </location>
</feature>
<evidence type="ECO:0000256" key="1">
    <source>
        <dbReference type="ARBA" id="ARBA00004651"/>
    </source>
</evidence>
<feature type="transmembrane region" description="Helical" evidence="12">
    <location>
        <begin position="155"/>
        <end position="172"/>
    </location>
</feature>
<dbReference type="PANTHER" id="PTHR32196:SF32">
    <property type="entry name" value="XYLOSE TRANSPORT SYSTEM PERMEASE PROTEIN XYLH"/>
    <property type="match status" value="1"/>
</dbReference>
<dbReference type="GO" id="GO:0005886">
    <property type="term" value="C:plasma membrane"/>
    <property type="evidence" value="ECO:0007669"/>
    <property type="project" value="UniProtKB-SubCell"/>
</dbReference>
<gene>
    <name evidence="13" type="ORF">M8523_19650</name>
</gene>
<dbReference type="CDD" id="cd06579">
    <property type="entry name" value="TM_PBP1_transp_AraH_like"/>
    <property type="match status" value="1"/>
</dbReference>
<evidence type="ECO:0000256" key="8">
    <source>
        <dbReference type="ARBA" id="ARBA00023136"/>
    </source>
</evidence>
<keyword evidence="2" id="KW-0813">Transport</keyword>